<dbReference type="PANTHER" id="PTHR46615:SF1">
    <property type="entry name" value="ARYLSULFATASE K"/>
    <property type="match status" value="1"/>
</dbReference>
<keyword evidence="2" id="KW-0378">Hydrolase</keyword>
<dbReference type="RefSeq" id="WP_044245196.1">
    <property type="nucleotide sequence ID" value="NZ_CACSGD010000005.1"/>
</dbReference>
<dbReference type="PANTHER" id="PTHR46615">
    <property type="entry name" value="ARYLSULFATASE K"/>
    <property type="match status" value="1"/>
</dbReference>
<dbReference type="GO" id="GO:0004065">
    <property type="term" value="F:arylsulfatase activity"/>
    <property type="evidence" value="ECO:0007669"/>
    <property type="project" value="TreeGrafter"/>
</dbReference>
<name>A0A060VIY8_KLEPN</name>
<dbReference type="GO" id="GO:0047753">
    <property type="term" value="F:choline-sulfatase activity"/>
    <property type="evidence" value="ECO:0007669"/>
    <property type="project" value="UniProtKB-EC"/>
</dbReference>
<gene>
    <name evidence="2" type="primary">betC</name>
    <name evidence="2" type="ORF">NCTC9617_05842</name>
</gene>
<dbReference type="EMBL" id="UGNC01000005">
    <property type="protein sequence ID" value="STW49215.1"/>
    <property type="molecule type" value="Genomic_DNA"/>
</dbReference>
<sequence>MKEPNKIDGNRRDLLKGLGITAVVSLLPETGNAAQNNSAPKAAWDIPFTGEIPDTLPEGYNILLITCDQERYFERYPFPVPGRERLMKTGITFTNHQNTANVCTPSRSVMYTGLHMPHTRMFDNLGFPWMNYDLDPELRTVGHMMRELGYYTAYKGKWHLTREIDQPVAGKSVEEMDLGEIPTPRLHEIMEKYGFSDYHGIGDVIGKSKGGYFFDSVTTGQTISWLRNTGRPLNDENKPWFAAVNLVNPHDVMFIDTDEHGEQVQWKGPMDKENHTLLPTQPPHNQIYQQSWPDYPLPANRHQSLDEPGRPAAHKEYQNARAVMEGQFPDEDRRWRKLLDYYFNCIRDNDQHLEAILNELDNLQLTQNTIIVFTADHGELGGSHQMHGKGSSVYKEQIHVPMIIRHPAYPGNIRCNSLTNHLDLVPTLIGLTGRDRSLREKVLEGRKGRDMSPLLAHPEQAGLNALRPGSLYCYGMILYMDAQYTAKFRKLAGEKLPHDQFKKAIASLHPDFSHRSGIRMINDGHYKFARYFSLKQHHIPATLAELLENNDVELFDLVNDPEENHNLAREPEKYRDLLMTMNDKLNQLTAAEIGEDDGSYMPPFEGSQWDMSAAQMHQYMRD</sequence>
<feature type="domain" description="Sulfatase N-terminal" evidence="1">
    <location>
        <begin position="61"/>
        <end position="433"/>
    </location>
</feature>
<dbReference type="GO" id="GO:0015024">
    <property type="term" value="F:glucuronate-2-sulfatase activity"/>
    <property type="evidence" value="ECO:0007669"/>
    <property type="project" value="TreeGrafter"/>
</dbReference>
<accession>A0A060VIY8</accession>
<protein>
    <submittedName>
        <fullName evidence="2">Choline-sulfatase</fullName>
        <ecNumber evidence="2">3.1.6.6</ecNumber>
    </submittedName>
</protein>
<evidence type="ECO:0000313" key="2">
    <source>
        <dbReference type="EMBL" id="STW49215.1"/>
    </source>
</evidence>
<reference evidence="2 3" key="1">
    <citation type="submission" date="2018-06" db="EMBL/GenBank/DDBJ databases">
        <authorList>
            <consortium name="Pathogen Informatics"/>
            <person name="Doyle S."/>
        </authorList>
    </citation>
    <scope>NUCLEOTIDE SEQUENCE [LARGE SCALE GENOMIC DNA]</scope>
    <source>
        <strain evidence="2 3">NCTC9617</strain>
    </source>
</reference>
<evidence type="ECO:0000259" key="1">
    <source>
        <dbReference type="Pfam" id="PF00884"/>
    </source>
</evidence>
<dbReference type="InterPro" id="IPR017850">
    <property type="entry name" value="Alkaline_phosphatase_core_sf"/>
</dbReference>
<organism evidence="2 3">
    <name type="scientific">Klebsiella pneumoniae</name>
    <dbReference type="NCBI Taxonomy" id="573"/>
    <lineage>
        <taxon>Bacteria</taxon>
        <taxon>Pseudomonadati</taxon>
        <taxon>Pseudomonadota</taxon>
        <taxon>Gammaproteobacteria</taxon>
        <taxon>Enterobacterales</taxon>
        <taxon>Enterobacteriaceae</taxon>
        <taxon>Klebsiella/Raoultella group</taxon>
        <taxon>Klebsiella</taxon>
        <taxon>Klebsiella pneumoniae complex</taxon>
    </lineage>
</organism>
<dbReference type="EC" id="3.1.6.6" evidence="2"/>
<dbReference type="InterPro" id="IPR051849">
    <property type="entry name" value="GAG-degrading_sulfatase"/>
</dbReference>
<dbReference type="Proteomes" id="UP000255167">
    <property type="component" value="Unassembled WGS sequence"/>
</dbReference>
<dbReference type="CDD" id="cd16035">
    <property type="entry name" value="sulfatase_like"/>
    <property type="match status" value="1"/>
</dbReference>
<dbReference type="InterPro" id="IPR006311">
    <property type="entry name" value="TAT_signal"/>
</dbReference>
<evidence type="ECO:0000313" key="3">
    <source>
        <dbReference type="Proteomes" id="UP000255167"/>
    </source>
</evidence>
<dbReference type="Gene3D" id="3.40.720.10">
    <property type="entry name" value="Alkaline Phosphatase, subunit A"/>
    <property type="match status" value="1"/>
</dbReference>
<dbReference type="PROSITE" id="PS51318">
    <property type="entry name" value="TAT"/>
    <property type="match status" value="1"/>
</dbReference>
<dbReference type="InterPro" id="IPR000917">
    <property type="entry name" value="Sulfatase_N"/>
</dbReference>
<dbReference type="SUPFAM" id="SSF53649">
    <property type="entry name" value="Alkaline phosphatase-like"/>
    <property type="match status" value="1"/>
</dbReference>
<dbReference type="Pfam" id="PF00884">
    <property type="entry name" value="Sulfatase"/>
    <property type="match status" value="1"/>
</dbReference>
<proteinExistence type="predicted"/>
<dbReference type="AlphaFoldDB" id="A0A060VIY8"/>